<reference evidence="1 2" key="1">
    <citation type="submission" date="2020-04" db="EMBL/GenBank/DDBJ databases">
        <title>Chitinophaga sp. G-6-1-13 sp. nov., isolated from soil.</title>
        <authorList>
            <person name="Dahal R.H."/>
            <person name="Chaudhary D.K."/>
        </authorList>
    </citation>
    <scope>NUCLEOTIDE SEQUENCE [LARGE SCALE GENOMIC DNA]</scope>
    <source>
        <strain evidence="1 2">G-6-1-13</strain>
    </source>
</reference>
<dbReference type="AlphaFoldDB" id="A0A848GNW1"/>
<dbReference type="EMBL" id="JABBGC010000001">
    <property type="protein sequence ID" value="NML38463.1"/>
    <property type="molecule type" value="Genomic_DNA"/>
</dbReference>
<protein>
    <submittedName>
        <fullName evidence="1">DUF3037 domain-containing protein</fullName>
    </submittedName>
</protein>
<evidence type="ECO:0000313" key="2">
    <source>
        <dbReference type="Proteomes" id="UP000583266"/>
    </source>
</evidence>
<name>A0A848GNW1_9BACT</name>
<organism evidence="1 2">
    <name type="scientific">Chitinophaga fulva</name>
    <dbReference type="NCBI Taxonomy" id="2728842"/>
    <lineage>
        <taxon>Bacteria</taxon>
        <taxon>Pseudomonadati</taxon>
        <taxon>Bacteroidota</taxon>
        <taxon>Chitinophagia</taxon>
        <taxon>Chitinophagales</taxon>
        <taxon>Chitinophagaceae</taxon>
        <taxon>Chitinophaga</taxon>
    </lineage>
</organism>
<comment type="caution">
    <text evidence="1">The sequence shown here is derived from an EMBL/GenBank/DDBJ whole genome shotgun (WGS) entry which is preliminary data.</text>
</comment>
<sequence length="129" mass="14579">MQDQHLYEYAVIRVVPRVEREEFLNVGVMLYCKKQKFLQMRYTLDESRLRALCPAIDITELAGYLCAIEKICAGGPQGGPIGMLDLASRFRWLTATRSTIVQTSRTHGGLCTDAAATLQRLYEQLVLLP</sequence>
<dbReference type="Pfam" id="PF11236">
    <property type="entry name" value="DUF3037"/>
    <property type="match status" value="1"/>
</dbReference>
<dbReference type="RefSeq" id="WP_169225457.1">
    <property type="nucleotide sequence ID" value="NZ_JABBGC010000001.1"/>
</dbReference>
<keyword evidence="2" id="KW-1185">Reference proteome</keyword>
<accession>A0A848GNW1</accession>
<dbReference type="Proteomes" id="UP000583266">
    <property type="component" value="Unassembled WGS sequence"/>
</dbReference>
<dbReference type="InterPro" id="IPR021398">
    <property type="entry name" value="DUF3037"/>
</dbReference>
<evidence type="ECO:0000313" key="1">
    <source>
        <dbReference type="EMBL" id="NML38463.1"/>
    </source>
</evidence>
<proteinExistence type="predicted"/>
<gene>
    <name evidence="1" type="ORF">HHL17_14740</name>
</gene>